<dbReference type="Proteomes" id="UP000029385">
    <property type="component" value="Unassembled WGS sequence"/>
</dbReference>
<dbReference type="eggNOG" id="COG1560">
    <property type="taxonomic scope" value="Bacteria"/>
</dbReference>
<dbReference type="AlphaFoldDB" id="A0A091ATH1"/>
<dbReference type="InterPro" id="IPR004960">
    <property type="entry name" value="LipA_acyltrans"/>
</dbReference>
<evidence type="ECO:0000256" key="5">
    <source>
        <dbReference type="ARBA" id="ARBA00023136"/>
    </source>
</evidence>
<evidence type="ECO:0000256" key="1">
    <source>
        <dbReference type="ARBA" id="ARBA00004533"/>
    </source>
</evidence>
<keyword evidence="4" id="KW-0808">Transferase</keyword>
<comment type="caution">
    <text evidence="7">The sequence shown here is derived from an EMBL/GenBank/DDBJ whole genome shotgun (WGS) entry which is preliminary data.</text>
</comment>
<keyword evidence="5" id="KW-0472">Membrane</keyword>
<dbReference type="PANTHER" id="PTHR30606:SF9">
    <property type="entry name" value="LIPID A BIOSYNTHESIS LAUROYLTRANSFERASE"/>
    <property type="match status" value="1"/>
</dbReference>
<protein>
    <recommendedName>
        <fullName evidence="9">Lipid A biosynthesis lauroyl acyltransferase</fullName>
    </recommendedName>
</protein>
<gene>
    <name evidence="7" type="ORF">N789_13910</name>
</gene>
<reference evidence="7 8" key="1">
    <citation type="submission" date="2013-09" db="EMBL/GenBank/DDBJ databases">
        <title>Genome sequencing of Arenimonas oryziterrae.</title>
        <authorList>
            <person name="Chen F."/>
            <person name="Wang G."/>
        </authorList>
    </citation>
    <scope>NUCLEOTIDE SEQUENCE [LARGE SCALE GENOMIC DNA]</scope>
    <source>
        <strain evidence="7 8">YC6267</strain>
    </source>
</reference>
<evidence type="ECO:0000256" key="3">
    <source>
        <dbReference type="ARBA" id="ARBA00022519"/>
    </source>
</evidence>
<evidence type="ECO:0000313" key="7">
    <source>
        <dbReference type="EMBL" id="KFN42447.1"/>
    </source>
</evidence>
<evidence type="ECO:0000256" key="6">
    <source>
        <dbReference type="ARBA" id="ARBA00023315"/>
    </source>
</evidence>
<proteinExistence type="predicted"/>
<keyword evidence="3" id="KW-0997">Cell inner membrane</keyword>
<accession>A0A091ATH1</accession>
<evidence type="ECO:0000256" key="4">
    <source>
        <dbReference type="ARBA" id="ARBA00022679"/>
    </source>
</evidence>
<dbReference type="EMBL" id="AVCI01000010">
    <property type="protein sequence ID" value="KFN42447.1"/>
    <property type="molecule type" value="Genomic_DNA"/>
</dbReference>
<evidence type="ECO:0000256" key="2">
    <source>
        <dbReference type="ARBA" id="ARBA00022475"/>
    </source>
</evidence>
<dbReference type="PIRSF" id="PIRSF026649">
    <property type="entry name" value="MsbB"/>
    <property type="match status" value="1"/>
</dbReference>
<keyword evidence="6" id="KW-0012">Acyltransferase</keyword>
<dbReference type="RefSeq" id="WP_022970420.1">
    <property type="nucleotide sequence ID" value="NZ_ATVD01000007.1"/>
</dbReference>
<dbReference type="Pfam" id="PF03279">
    <property type="entry name" value="Lip_A_acyltrans"/>
    <property type="match status" value="1"/>
</dbReference>
<dbReference type="STRING" id="1121015.GCA_000420545_02832"/>
<dbReference type="GO" id="GO:0009247">
    <property type="term" value="P:glycolipid biosynthetic process"/>
    <property type="evidence" value="ECO:0007669"/>
    <property type="project" value="UniProtKB-ARBA"/>
</dbReference>
<evidence type="ECO:0000313" key="8">
    <source>
        <dbReference type="Proteomes" id="UP000029385"/>
    </source>
</evidence>
<dbReference type="PANTHER" id="PTHR30606">
    <property type="entry name" value="LIPID A BIOSYNTHESIS LAUROYL ACYLTRANSFERASE"/>
    <property type="match status" value="1"/>
</dbReference>
<dbReference type="GO" id="GO:0016746">
    <property type="term" value="F:acyltransferase activity"/>
    <property type="evidence" value="ECO:0007669"/>
    <property type="project" value="UniProtKB-KW"/>
</dbReference>
<name>A0A091ATH1_9GAMM</name>
<comment type="subcellular location">
    <subcellularLocation>
        <location evidence="1">Cell inner membrane</location>
    </subcellularLocation>
</comment>
<organism evidence="7 8">
    <name type="scientific">Arenimonas oryziterrae DSM 21050 = YC6267</name>
    <dbReference type="NCBI Taxonomy" id="1121015"/>
    <lineage>
        <taxon>Bacteria</taxon>
        <taxon>Pseudomonadati</taxon>
        <taxon>Pseudomonadota</taxon>
        <taxon>Gammaproteobacteria</taxon>
        <taxon>Lysobacterales</taxon>
        <taxon>Lysobacteraceae</taxon>
        <taxon>Arenimonas</taxon>
    </lineage>
</organism>
<dbReference type="PATRIC" id="fig|1121015.4.peg.2252"/>
<keyword evidence="2" id="KW-1003">Cell membrane</keyword>
<dbReference type="OrthoDB" id="9803456at2"/>
<dbReference type="CDD" id="cd07984">
    <property type="entry name" value="LPLAT_LABLAT-like"/>
    <property type="match status" value="1"/>
</dbReference>
<dbReference type="GO" id="GO:0005886">
    <property type="term" value="C:plasma membrane"/>
    <property type="evidence" value="ECO:0007669"/>
    <property type="project" value="UniProtKB-SubCell"/>
</dbReference>
<keyword evidence="8" id="KW-1185">Reference proteome</keyword>
<evidence type="ECO:0008006" key="9">
    <source>
        <dbReference type="Google" id="ProtNLM"/>
    </source>
</evidence>
<sequence length="292" mass="33088">MRCLGLVPLVWSARLIARLPQRAILALGAGLSWVLTPLLSSRRRTARRNIALCFPELAPAQQHALLRANLRATVTGALELLRAWYAPSQALRGLVRIEGLERLQSVLVEGRGVLLFTGHFTHTELAVRLLSEALGRPVRTVIRRHNRACLEQVFEQARARVFGPTLAKKDVRGLLRTLQAGEPVVYSADQNFTYQNAFVPFFGVPAATLTTTPELVRRAQAQMLPFWFHRAEDGCYHLRIDAPWTDWQNAAPEDAAAIYMHRLEAVVREHPEQYLWVHRRFKTRPDGQAPVY</sequence>